<dbReference type="OrthoDB" id="928974at2759"/>
<keyword evidence="2" id="KW-1185">Reference proteome</keyword>
<sequence length="158" mass="17303">KARGLGLCPHYGQLLRLVRASVLPSLGSGINHSLALVLRPLWSLGRTERAFALSLWVPPAVGGPWLRGAMTLRKRGPWLIATNVAISRNVTHVAAQIAERGDLLIDHPLNKGLGALFNLDLMDELRSEIYLDTESRHANPRLKGRVGVNTNRLPNTLS</sequence>
<evidence type="ECO:0000313" key="2">
    <source>
        <dbReference type="Proteomes" id="UP001153555"/>
    </source>
</evidence>
<feature type="non-terminal residue" evidence="1">
    <location>
        <position position="158"/>
    </location>
</feature>
<dbReference type="Proteomes" id="UP001153555">
    <property type="component" value="Unassembled WGS sequence"/>
</dbReference>
<evidence type="ECO:0000313" key="1">
    <source>
        <dbReference type="EMBL" id="CAA0822219.1"/>
    </source>
</evidence>
<feature type="non-terminal residue" evidence="1">
    <location>
        <position position="1"/>
    </location>
</feature>
<protein>
    <submittedName>
        <fullName evidence="1">Uncharacterized protein</fullName>
    </submittedName>
</protein>
<accession>A0A9N7RB38</accession>
<name>A0A9N7RB38_STRHE</name>
<proteinExistence type="predicted"/>
<dbReference type="EMBL" id="CACSLK010023113">
    <property type="protein sequence ID" value="CAA0822219.1"/>
    <property type="molecule type" value="Genomic_DNA"/>
</dbReference>
<gene>
    <name evidence="1" type="ORF">SHERM_00402</name>
</gene>
<dbReference type="AlphaFoldDB" id="A0A9N7RB38"/>
<dbReference type="InterPro" id="IPR000408">
    <property type="entry name" value="Reg_chr_condens"/>
</dbReference>
<reference evidence="1" key="1">
    <citation type="submission" date="2019-12" db="EMBL/GenBank/DDBJ databases">
        <authorList>
            <person name="Scholes J."/>
        </authorList>
    </citation>
    <scope>NUCLEOTIDE SEQUENCE</scope>
</reference>
<organism evidence="1 2">
    <name type="scientific">Striga hermonthica</name>
    <name type="common">Purple witchweed</name>
    <name type="synonym">Buchnera hermonthica</name>
    <dbReference type="NCBI Taxonomy" id="68872"/>
    <lineage>
        <taxon>Eukaryota</taxon>
        <taxon>Viridiplantae</taxon>
        <taxon>Streptophyta</taxon>
        <taxon>Embryophyta</taxon>
        <taxon>Tracheophyta</taxon>
        <taxon>Spermatophyta</taxon>
        <taxon>Magnoliopsida</taxon>
        <taxon>eudicotyledons</taxon>
        <taxon>Gunneridae</taxon>
        <taxon>Pentapetalae</taxon>
        <taxon>asterids</taxon>
        <taxon>lamiids</taxon>
        <taxon>Lamiales</taxon>
        <taxon>Orobanchaceae</taxon>
        <taxon>Buchnereae</taxon>
        <taxon>Striga</taxon>
    </lineage>
</organism>
<comment type="caution">
    <text evidence="1">The sequence shown here is derived from an EMBL/GenBank/DDBJ whole genome shotgun (WGS) entry which is preliminary data.</text>
</comment>
<dbReference type="PROSITE" id="PS00626">
    <property type="entry name" value="RCC1_2"/>
    <property type="match status" value="1"/>
</dbReference>